<dbReference type="EMBL" id="BARS01049138">
    <property type="protein sequence ID" value="GAG29863.1"/>
    <property type="molecule type" value="Genomic_DNA"/>
</dbReference>
<dbReference type="Gene3D" id="3.20.20.150">
    <property type="entry name" value="Divalent-metal-dependent TIM barrel enzymes"/>
    <property type="match status" value="1"/>
</dbReference>
<proteinExistence type="predicted"/>
<feature type="non-terminal residue" evidence="1">
    <location>
        <position position="1"/>
    </location>
</feature>
<evidence type="ECO:0000313" key="1">
    <source>
        <dbReference type="EMBL" id="GAG29863.1"/>
    </source>
</evidence>
<comment type="caution">
    <text evidence="1">The sequence shown here is derived from an EMBL/GenBank/DDBJ whole genome shotgun (WGS) entry which is preliminary data.</text>
</comment>
<dbReference type="SUPFAM" id="SSF51658">
    <property type="entry name" value="Xylose isomerase-like"/>
    <property type="match status" value="1"/>
</dbReference>
<protein>
    <recommendedName>
        <fullName evidence="2">Xylose isomerase-like TIM barrel domain-containing protein</fullName>
    </recommendedName>
</protein>
<gene>
    <name evidence="1" type="ORF">S01H1_73531</name>
</gene>
<organism evidence="1">
    <name type="scientific">marine sediment metagenome</name>
    <dbReference type="NCBI Taxonomy" id="412755"/>
    <lineage>
        <taxon>unclassified sequences</taxon>
        <taxon>metagenomes</taxon>
        <taxon>ecological metagenomes</taxon>
    </lineage>
</organism>
<accession>X0WZL5</accession>
<reference evidence="1" key="1">
    <citation type="journal article" date="2014" name="Front. Microbiol.">
        <title>High frequency of phylogenetically diverse reductive dehalogenase-homologous genes in deep subseafloor sedimentary metagenomes.</title>
        <authorList>
            <person name="Kawai M."/>
            <person name="Futagami T."/>
            <person name="Toyoda A."/>
            <person name="Takaki Y."/>
            <person name="Nishi S."/>
            <person name="Hori S."/>
            <person name="Arai W."/>
            <person name="Tsubouchi T."/>
            <person name="Morono Y."/>
            <person name="Uchiyama I."/>
            <person name="Ito T."/>
            <person name="Fujiyama A."/>
            <person name="Inagaki F."/>
            <person name="Takami H."/>
        </authorList>
    </citation>
    <scope>NUCLEOTIDE SEQUENCE</scope>
    <source>
        <strain evidence="1">Expedition CK06-06</strain>
    </source>
</reference>
<name>X0WZL5_9ZZZZ</name>
<evidence type="ECO:0008006" key="2">
    <source>
        <dbReference type="Google" id="ProtNLM"/>
    </source>
</evidence>
<sequence>VWDAAHNALEGEVPEYAIDVIWPHLCMVNLKNAVRARRDAPGPESAACAEWKVVWTAGREGFASWPRVAQELVRRGYDGVVCLTAEYSDEAAVDRLIAEDIEFARVLF</sequence>
<dbReference type="InterPro" id="IPR036237">
    <property type="entry name" value="Xyl_isomerase-like_sf"/>
</dbReference>
<dbReference type="AlphaFoldDB" id="X0WZL5"/>